<evidence type="ECO:0000313" key="1">
    <source>
        <dbReference type="EMBL" id="PHT94193.1"/>
    </source>
</evidence>
<comment type="caution">
    <text evidence="1">The sequence shown here is derived from an EMBL/GenBank/DDBJ whole genome shotgun (WGS) entry which is preliminary data.</text>
</comment>
<protein>
    <submittedName>
        <fullName evidence="1">Uncharacterized protein</fullName>
    </submittedName>
</protein>
<dbReference type="Proteomes" id="UP000222542">
    <property type="component" value="Unassembled WGS sequence"/>
</dbReference>
<reference evidence="1 2" key="1">
    <citation type="journal article" date="2014" name="Nat. Genet.">
        <title>Genome sequence of the hot pepper provides insights into the evolution of pungency in Capsicum species.</title>
        <authorList>
            <person name="Kim S."/>
            <person name="Park M."/>
            <person name="Yeom S.I."/>
            <person name="Kim Y.M."/>
            <person name="Lee J.M."/>
            <person name="Lee H.A."/>
            <person name="Seo E."/>
            <person name="Choi J."/>
            <person name="Cheong K."/>
            <person name="Kim K.T."/>
            <person name="Jung K."/>
            <person name="Lee G.W."/>
            <person name="Oh S.K."/>
            <person name="Bae C."/>
            <person name="Kim S.B."/>
            <person name="Lee H.Y."/>
            <person name="Kim S.Y."/>
            <person name="Kim M.S."/>
            <person name="Kang B.C."/>
            <person name="Jo Y.D."/>
            <person name="Yang H.B."/>
            <person name="Jeong H.J."/>
            <person name="Kang W.H."/>
            <person name="Kwon J.K."/>
            <person name="Shin C."/>
            <person name="Lim J.Y."/>
            <person name="Park J.H."/>
            <person name="Huh J.H."/>
            <person name="Kim J.S."/>
            <person name="Kim B.D."/>
            <person name="Cohen O."/>
            <person name="Paran I."/>
            <person name="Suh M.C."/>
            <person name="Lee S.B."/>
            <person name="Kim Y.K."/>
            <person name="Shin Y."/>
            <person name="Noh S.J."/>
            <person name="Park J."/>
            <person name="Seo Y.S."/>
            <person name="Kwon S.Y."/>
            <person name="Kim H.A."/>
            <person name="Park J.M."/>
            <person name="Kim H.J."/>
            <person name="Choi S.B."/>
            <person name="Bosland P.W."/>
            <person name="Reeves G."/>
            <person name="Jo S.H."/>
            <person name="Lee B.W."/>
            <person name="Cho H.T."/>
            <person name="Choi H.S."/>
            <person name="Lee M.S."/>
            <person name="Yu Y."/>
            <person name="Do Choi Y."/>
            <person name="Park B.S."/>
            <person name="van Deynze A."/>
            <person name="Ashrafi H."/>
            <person name="Hill T."/>
            <person name="Kim W.T."/>
            <person name="Pai H.S."/>
            <person name="Ahn H.K."/>
            <person name="Yeam I."/>
            <person name="Giovannoni J.J."/>
            <person name="Rose J.K."/>
            <person name="Sorensen I."/>
            <person name="Lee S.J."/>
            <person name="Kim R.W."/>
            <person name="Choi I.Y."/>
            <person name="Choi B.S."/>
            <person name="Lim J.S."/>
            <person name="Lee Y.H."/>
            <person name="Choi D."/>
        </authorList>
    </citation>
    <scope>NUCLEOTIDE SEQUENCE [LARGE SCALE GENOMIC DNA]</scope>
    <source>
        <strain evidence="2">cv. CM334</strain>
    </source>
</reference>
<dbReference type="EMBL" id="AYRZ02000001">
    <property type="protein sequence ID" value="PHT94193.1"/>
    <property type="molecule type" value="Genomic_DNA"/>
</dbReference>
<sequence>MPLYSTREPALNITGDQRYTFEPTFRLTGLYGDTHQPEFPPNTEKPVMTEEQEKITIKLRSLELDMRNLQGLGGYKSVSYMDLCMFPGVNLPPGFKLPKFDTYVRHGDPVAHLRHYCNQLGGLEGRKNYSWLISERVFQA</sequence>
<dbReference type="Gramene" id="PHT94193">
    <property type="protein sequence ID" value="PHT94193"/>
    <property type="gene ID" value="T459_02075"/>
</dbReference>
<evidence type="ECO:0000313" key="2">
    <source>
        <dbReference type="Proteomes" id="UP000222542"/>
    </source>
</evidence>
<keyword evidence="2" id="KW-1185">Reference proteome</keyword>
<reference evidence="1 2" key="2">
    <citation type="journal article" date="2017" name="Genome Biol.">
        <title>New reference genome sequences of hot pepper reveal the massive evolution of plant disease-resistance genes by retroduplication.</title>
        <authorList>
            <person name="Kim S."/>
            <person name="Park J."/>
            <person name="Yeom S.I."/>
            <person name="Kim Y.M."/>
            <person name="Seo E."/>
            <person name="Kim K.T."/>
            <person name="Kim M.S."/>
            <person name="Lee J.M."/>
            <person name="Cheong K."/>
            <person name="Shin H.S."/>
            <person name="Kim S.B."/>
            <person name="Han K."/>
            <person name="Lee J."/>
            <person name="Park M."/>
            <person name="Lee H.A."/>
            <person name="Lee H.Y."/>
            <person name="Lee Y."/>
            <person name="Oh S."/>
            <person name="Lee J.H."/>
            <person name="Choi E."/>
            <person name="Choi E."/>
            <person name="Lee S.E."/>
            <person name="Jeon J."/>
            <person name="Kim H."/>
            <person name="Choi G."/>
            <person name="Song H."/>
            <person name="Lee J."/>
            <person name="Lee S.C."/>
            <person name="Kwon J.K."/>
            <person name="Lee H.Y."/>
            <person name="Koo N."/>
            <person name="Hong Y."/>
            <person name="Kim R.W."/>
            <person name="Kang W.H."/>
            <person name="Huh J.H."/>
            <person name="Kang B.C."/>
            <person name="Yang T.J."/>
            <person name="Lee Y.H."/>
            <person name="Bennetzen J.L."/>
            <person name="Choi D."/>
        </authorList>
    </citation>
    <scope>NUCLEOTIDE SEQUENCE [LARGE SCALE GENOMIC DNA]</scope>
    <source>
        <strain evidence="2">cv. CM334</strain>
    </source>
</reference>
<proteinExistence type="predicted"/>
<gene>
    <name evidence="1" type="ORF">T459_02075</name>
</gene>
<dbReference type="AlphaFoldDB" id="A0A2G3AJ55"/>
<accession>A0A2G3AJ55</accession>
<organism evidence="1 2">
    <name type="scientific">Capsicum annuum</name>
    <name type="common">Capsicum pepper</name>
    <dbReference type="NCBI Taxonomy" id="4072"/>
    <lineage>
        <taxon>Eukaryota</taxon>
        <taxon>Viridiplantae</taxon>
        <taxon>Streptophyta</taxon>
        <taxon>Embryophyta</taxon>
        <taxon>Tracheophyta</taxon>
        <taxon>Spermatophyta</taxon>
        <taxon>Magnoliopsida</taxon>
        <taxon>eudicotyledons</taxon>
        <taxon>Gunneridae</taxon>
        <taxon>Pentapetalae</taxon>
        <taxon>asterids</taxon>
        <taxon>lamiids</taxon>
        <taxon>Solanales</taxon>
        <taxon>Solanaceae</taxon>
        <taxon>Solanoideae</taxon>
        <taxon>Capsiceae</taxon>
        <taxon>Capsicum</taxon>
    </lineage>
</organism>
<name>A0A2G3AJ55_CAPAN</name>